<accession>A0A9W8X3Y0</accession>
<dbReference type="PANTHER" id="PTHR35041:SF6">
    <property type="entry name" value="FORMYLMETHIONINE DEFORMYLASE-LIKE PROTEIN-RELATED"/>
    <property type="match status" value="1"/>
</dbReference>
<evidence type="ECO:0000313" key="2">
    <source>
        <dbReference type="EMBL" id="KAJ4340316.1"/>
    </source>
</evidence>
<keyword evidence="1" id="KW-0812">Transmembrane</keyword>
<name>A0A9W8X3Y0_9PLEO</name>
<keyword evidence="3" id="KW-1185">Reference proteome</keyword>
<evidence type="ECO:0000256" key="1">
    <source>
        <dbReference type="SAM" id="Phobius"/>
    </source>
</evidence>
<keyword evidence="1" id="KW-0472">Membrane</keyword>
<dbReference type="Proteomes" id="UP001140562">
    <property type="component" value="Unassembled WGS sequence"/>
</dbReference>
<dbReference type="PANTHER" id="PTHR35041">
    <property type="entry name" value="MEDIATOR OF RNA POLYMERASE II TRANSCRIPTION SUBUNIT 1"/>
    <property type="match status" value="1"/>
</dbReference>
<sequence>MEVLEEKPITDWWTGWPLNAVLMTEPSKNGSIDVNRTQFSSIDQLYDFYHKVQIAAVRGMLWSQMEGWVDNFGDFQFYNTSKTIMQETPLAEYVYAPTSYQYYDIYFNLAPDIVERLMQNVTISMLNDAATATTAEVITTVYKAAYVFKDKPRLIVAYAATLGVCLVFVLLGVFALCQNGTPAFSGGFLQILCTTTYSESIMNHLAKDASLQGTQNLPKGLADLKVRYGLVTDSGSAKKYAAFGTVEETEVLLKGSSAQNR</sequence>
<dbReference type="EMBL" id="JAPEUV010000017">
    <property type="protein sequence ID" value="KAJ4340316.1"/>
    <property type="molecule type" value="Genomic_DNA"/>
</dbReference>
<dbReference type="AlphaFoldDB" id="A0A9W8X3Y0"/>
<comment type="caution">
    <text evidence="2">The sequence shown here is derived from an EMBL/GenBank/DDBJ whole genome shotgun (WGS) entry which is preliminary data.</text>
</comment>
<proteinExistence type="predicted"/>
<feature type="transmembrane region" description="Helical" evidence="1">
    <location>
        <begin position="155"/>
        <end position="176"/>
    </location>
</feature>
<reference evidence="2" key="1">
    <citation type="submission" date="2022-10" db="EMBL/GenBank/DDBJ databases">
        <title>Tapping the CABI collections for fungal endophytes: first genome assemblies for Collariella, Neodidymelliopsis, Ascochyta clinopodiicola, Didymella pomorum, Didymosphaeria variabile, Neocosmospora piperis and Neocucurbitaria cava.</title>
        <authorList>
            <person name="Hill R."/>
        </authorList>
    </citation>
    <scope>NUCLEOTIDE SEQUENCE</scope>
    <source>
        <strain evidence="2">IMI 360193</strain>
    </source>
</reference>
<gene>
    <name evidence="2" type="ORF">N0V87_002608</name>
</gene>
<evidence type="ECO:0000313" key="3">
    <source>
        <dbReference type="Proteomes" id="UP001140562"/>
    </source>
</evidence>
<keyword evidence="1" id="KW-1133">Transmembrane helix</keyword>
<organism evidence="2 3">
    <name type="scientific">Didymella glomerata</name>
    <dbReference type="NCBI Taxonomy" id="749621"/>
    <lineage>
        <taxon>Eukaryota</taxon>
        <taxon>Fungi</taxon>
        <taxon>Dikarya</taxon>
        <taxon>Ascomycota</taxon>
        <taxon>Pezizomycotina</taxon>
        <taxon>Dothideomycetes</taxon>
        <taxon>Pleosporomycetidae</taxon>
        <taxon>Pleosporales</taxon>
        <taxon>Pleosporineae</taxon>
        <taxon>Didymellaceae</taxon>
        <taxon>Didymella</taxon>
    </lineage>
</organism>
<protein>
    <submittedName>
        <fullName evidence="2">Uncharacterized protein</fullName>
    </submittedName>
</protein>
<dbReference type="OrthoDB" id="5322539at2759"/>